<name>A0AA86S8K7_9FABA</name>
<dbReference type="Proteomes" id="UP001189624">
    <property type="component" value="Chromosome 4"/>
</dbReference>
<dbReference type="PANTHER" id="PTHR31549">
    <property type="entry name" value="PROTEIN, PUTATIVE (DUF247)-RELATED-RELATED"/>
    <property type="match status" value="1"/>
</dbReference>
<organism evidence="1 2">
    <name type="scientific">Sphenostylis stenocarpa</name>
    <dbReference type="NCBI Taxonomy" id="92480"/>
    <lineage>
        <taxon>Eukaryota</taxon>
        <taxon>Viridiplantae</taxon>
        <taxon>Streptophyta</taxon>
        <taxon>Embryophyta</taxon>
        <taxon>Tracheophyta</taxon>
        <taxon>Spermatophyta</taxon>
        <taxon>Magnoliopsida</taxon>
        <taxon>eudicotyledons</taxon>
        <taxon>Gunneridae</taxon>
        <taxon>Pentapetalae</taxon>
        <taxon>rosids</taxon>
        <taxon>fabids</taxon>
        <taxon>Fabales</taxon>
        <taxon>Fabaceae</taxon>
        <taxon>Papilionoideae</taxon>
        <taxon>50 kb inversion clade</taxon>
        <taxon>NPAAA clade</taxon>
        <taxon>indigoferoid/millettioid clade</taxon>
        <taxon>Phaseoleae</taxon>
        <taxon>Sphenostylis</taxon>
    </lineage>
</organism>
<evidence type="ECO:0000313" key="1">
    <source>
        <dbReference type="EMBL" id="CAJ1947618.1"/>
    </source>
</evidence>
<reference evidence="1" key="1">
    <citation type="submission" date="2023-10" db="EMBL/GenBank/DDBJ databases">
        <authorList>
            <person name="Domelevo Entfellner J.-B."/>
        </authorList>
    </citation>
    <scope>NUCLEOTIDE SEQUENCE</scope>
</reference>
<dbReference type="PANTHER" id="PTHR31549:SF191">
    <property type="entry name" value="DUF247 DOMAIN PROTEIN"/>
    <property type="match status" value="1"/>
</dbReference>
<protein>
    <submittedName>
        <fullName evidence="1">Uncharacterized protein</fullName>
    </submittedName>
</protein>
<dbReference type="InterPro" id="IPR004158">
    <property type="entry name" value="DUF247_pln"/>
</dbReference>
<proteinExistence type="predicted"/>
<keyword evidence="2" id="KW-1185">Reference proteome</keyword>
<accession>A0AA86S8K7</accession>
<dbReference type="Pfam" id="PF03140">
    <property type="entry name" value="DUF247"/>
    <property type="match status" value="1"/>
</dbReference>
<dbReference type="Gramene" id="rna-AYBTSS11_LOCUS12755">
    <property type="protein sequence ID" value="CAJ1947618.1"/>
    <property type="gene ID" value="gene-AYBTSS11_LOCUS12755"/>
</dbReference>
<dbReference type="AlphaFoldDB" id="A0AA86S8K7"/>
<sequence>MGEKYKLMWAARYLESTNQDAKALFQKIISNITQLVELFAEDAIRHFPDHYELSWMLLVDGCSLLQILDKGGDLVYSQEMNVKVDQLVLLWQDVLLLENQLPYFLLRLLTHDENGDLLKRIMTVKPPASF</sequence>
<evidence type="ECO:0000313" key="2">
    <source>
        <dbReference type="Proteomes" id="UP001189624"/>
    </source>
</evidence>
<gene>
    <name evidence="1" type="ORF">AYBTSS11_LOCUS12755</name>
</gene>
<dbReference type="EMBL" id="OY731401">
    <property type="protein sequence ID" value="CAJ1947618.1"/>
    <property type="molecule type" value="Genomic_DNA"/>
</dbReference>